<reference evidence="2" key="1">
    <citation type="submission" date="2023-03" db="EMBL/GenBank/DDBJ databases">
        <title>Massive genome expansion in bonnet fungi (Mycena s.s.) driven by repeated elements and novel gene families across ecological guilds.</title>
        <authorList>
            <consortium name="Lawrence Berkeley National Laboratory"/>
            <person name="Harder C.B."/>
            <person name="Miyauchi S."/>
            <person name="Viragh M."/>
            <person name="Kuo A."/>
            <person name="Thoen E."/>
            <person name="Andreopoulos B."/>
            <person name="Lu D."/>
            <person name="Skrede I."/>
            <person name="Drula E."/>
            <person name="Henrissat B."/>
            <person name="Morin E."/>
            <person name="Kohler A."/>
            <person name="Barry K."/>
            <person name="LaButti K."/>
            <person name="Morin E."/>
            <person name="Salamov A."/>
            <person name="Lipzen A."/>
            <person name="Mereny Z."/>
            <person name="Hegedus B."/>
            <person name="Baldrian P."/>
            <person name="Stursova M."/>
            <person name="Weitz H."/>
            <person name="Taylor A."/>
            <person name="Grigoriev I.V."/>
            <person name="Nagy L.G."/>
            <person name="Martin F."/>
            <person name="Kauserud H."/>
        </authorList>
    </citation>
    <scope>NUCLEOTIDE SEQUENCE</scope>
    <source>
        <strain evidence="2">CBHHK002</strain>
    </source>
</reference>
<proteinExistence type="predicted"/>
<gene>
    <name evidence="2" type="ORF">DFH08DRAFT_960855</name>
</gene>
<dbReference type="AlphaFoldDB" id="A0AAD7A2E4"/>
<accession>A0AAD7A2E4</accession>
<evidence type="ECO:0000313" key="2">
    <source>
        <dbReference type="EMBL" id="KAJ7347539.1"/>
    </source>
</evidence>
<organism evidence="2 3">
    <name type="scientific">Mycena albidolilacea</name>
    <dbReference type="NCBI Taxonomy" id="1033008"/>
    <lineage>
        <taxon>Eukaryota</taxon>
        <taxon>Fungi</taxon>
        <taxon>Dikarya</taxon>
        <taxon>Basidiomycota</taxon>
        <taxon>Agaricomycotina</taxon>
        <taxon>Agaricomycetes</taxon>
        <taxon>Agaricomycetidae</taxon>
        <taxon>Agaricales</taxon>
        <taxon>Marasmiineae</taxon>
        <taxon>Mycenaceae</taxon>
        <taxon>Mycena</taxon>
    </lineage>
</organism>
<name>A0AAD7A2E4_9AGAR</name>
<protein>
    <submittedName>
        <fullName evidence="2">Uncharacterized protein</fullName>
    </submittedName>
</protein>
<dbReference type="EMBL" id="JARIHO010000019">
    <property type="protein sequence ID" value="KAJ7347539.1"/>
    <property type="molecule type" value="Genomic_DNA"/>
</dbReference>
<comment type="caution">
    <text evidence="2">The sequence shown here is derived from an EMBL/GenBank/DDBJ whole genome shotgun (WGS) entry which is preliminary data.</text>
</comment>
<sequence>MSTRVLMVNPQAGFRPSSSYPLYLVTRIPENHIQQPDVVHGARPGFPEFELSFDAGFPGFDSPRPNINALLLIAFFEDIRKYPSLTYADGSQILLHAIYCLLPASSRHKHPNSFGTLDSWIFSAPSTRCSLTFSKNEPCTTLGCGVRNTTRSNRRKQETPAGHSRFDSPHPNTESLGFPFAVREIGLLVFSSTPSTLMRVQPTLAFITPFLRFSPLD</sequence>
<evidence type="ECO:0000256" key="1">
    <source>
        <dbReference type="SAM" id="MobiDB-lite"/>
    </source>
</evidence>
<keyword evidence="3" id="KW-1185">Reference proteome</keyword>
<evidence type="ECO:0000313" key="3">
    <source>
        <dbReference type="Proteomes" id="UP001218218"/>
    </source>
</evidence>
<feature type="region of interest" description="Disordered" evidence="1">
    <location>
        <begin position="150"/>
        <end position="171"/>
    </location>
</feature>
<dbReference type="Proteomes" id="UP001218218">
    <property type="component" value="Unassembled WGS sequence"/>
</dbReference>